<sequence>MSNRSSSSTATPNFDNLLLQSLMSPLQLRLPNLHAPPPFSAAEVLDDLRFFEMLLHLSESDSDSEKDNSSLSSQTQLAKEESKLEKEIVRIILSGETQKLKPNSGQAVNIGEHHICVGFHEETGSEYRVWEWHGHIVLFDEETGYAMEYIYGNYFERVAVAKREMKKTLKKEDGGVGDEKAIKEEKVANAGLKELFECGETSSRQIIHRSLLSNSGSRRLM</sequence>
<organism evidence="1">
    <name type="scientific">Sesamum latifolium</name>
    <dbReference type="NCBI Taxonomy" id="2727402"/>
    <lineage>
        <taxon>Eukaryota</taxon>
        <taxon>Viridiplantae</taxon>
        <taxon>Streptophyta</taxon>
        <taxon>Embryophyta</taxon>
        <taxon>Tracheophyta</taxon>
        <taxon>Spermatophyta</taxon>
        <taxon>Magnoliopsida</taxon>
        <taxon>eudicotyledons</taxon>
        <taxon>Gunneridae</taxon>
        <taxon>Pentapetalae</taxon>
        <taxon>asterids</taxon>
        <taxon>lamiids</taxon>
        <taxon>Lamiales</taxon>
        <taxon>Pedaliaceae</taxon>
        <taxon>Sesamum</taxon>
    </lineage>
</organism>
<dbReference type="PANTHER" id="PTHR35286:SF1">
    <property type="entry name" value="EXPRESSED PROTEIN"/>
    <property type="match status" value="1"/>
</dbReference>
<dbReference type="PANTHER" id="PTHR35286">
    <property type="entry name" value="EXPRESSED PROTEIN"/>
    <property type="match status" value="1"/>
</dbReference>
<proteinExistence type="predicted"/>
<comment type="caution">
    <text evidence="1">The sequence shown here is derived from an EMBL/GenBank/DDBJ whole genome shotgun (WGS) entry which is preliminary data.</text>
</comment>
<gene>
    <name evidence="1" type="ORF">Slati_2809400</name>
</gene>
<dbReference type="AlphaFoldDB" id="A0AAW2VDI7"/>
<reference evidence="1" key="1">
    <citation type="submission" date="2020-06" db="EMBL/GenBank/DDBJ databases">
        <authorList>
            <person name="Li T."/>
            <person name="Hu X."/>
            <person name="Zhang T."/>
            <person name="Song X."/>
            <person name="Zhang H."/>
            <person name="Dai N."/>
            <person name="Sheng W."/>
            <person name="Hou X."/>
            <person name="Wei L."/>
        </authorList>
    </citation>
    <scope>NUCLEOTIDE SEQUENCE</scope>
    <source>
        <strain evidence="1">KEN1</strain>
        <tissue evidence="1">Leaf</tissue>
    </source>
</reference>
<dbReference type="EMBL" id="JACGWN010000010">
    <property type="protein sequence ID" value="KAL0426346.1"/>
    <property type="molecule type" value="Genomic_DNA"/>
</dbReference>
<accession>A0AAW2VDI7</accession>
<reference evidence="1" key="2">
    <citation type="journal article" date="2024" name="Plant">
        <title>Genomic evolution and insights into agronomic trait innovations of Sesamum species.</title>
        <authorList>
            <person name="Miao H."/>
            <person name="Wang L."/>
            <person name="Qu L."/>
            <person name="Liu H."/>
            <person name="Sun Y."/>
            <person name="Le M."/>
            <person name="Wang Q."/>
            <person name="Wei S."/>
            <person name="Zheng Y."/>
            <person name="Lin W."/>
            <person name="Duan Y."/>
            <person name="Cao H."/>
            <person name="Xiong S."/>
            <person name="Wang X."/>
            <person name="Wei L."/>
            <person name="Li C."/>
            <person name="Ma Q."/>
            <person name="Ju M."/>
            <person name="Zhao R."/>
            <person name="Li G."/>
            <person name="Mu C."/>
            <person name="Tian Q."/>
            <person name="Mei H."/>
            <person name="Zhang T."/>
            <person name="Gao T."/>
            <person name="Zhang H."/>
        </authorList>
    </citation>
    <scope>NUCLEOTIDE SEQUENCE</scope>
    <source>
        <strain evidence="1">KEN1</strain>
    </source>
</reference>
<protein>
    <submittedName>
        <fullName evidence="1">Uncharacterized protein</fullName>
    </submittedName>
</protein>
<name>A0AAW2VDI7_9LAMI</name>
<evidence type="ECO:0000313" key="1">
    <source>
        <dbReference type="EMBL" id="KAL0426346.1"/>
    </source>
</evidence>